<evidence type="ECO:0000313" key="2">
    <source>
        <dbReference type="Proteomes" id="UP001232584"/>
    </source>
</evidence>
<evidence type="ECO:0000313" key="1">
    <source>
        <dbReference type="EMBL" id="MDQ0556243.1"/>
    </source>
</evidence>
<sequence>MDAYNYAIEGGNLKIANLIKEKMLEQGLEVVNIFEK</sequence>
<gene>
    <name evidence="1" type="ORF">QOZ92_001356</name>
</gene>
<accession>A0ABU0MZA0</accession>
<dbReference type="Proteomes" id="UP001232584">
    <property type="component" value="Unassembled WGS sequence"/>
</dbReference>
<protein>
    <recommendedName>
        <fullName evidence="3">Ankyrin repeat domain-containing protein</fullName>
    </recommendedName>
</protein>
<proteinExistence type="predicted"/>
<comment type="caution">
    <text evidence="1">The sequence shown here is derived from an EMBL/GenBank/DDBJ whole genome shotgun (WGS) entry which is preliminary data.</text>
</comment>
<keyword evidence="2" id="KW-1185">Reference proteome</keyword>
<reference evidence="1 2" key="1">
    <citation type="submission" date="2023-07" db="EMBL/GenBank/DDBJ databases">
        <title>Genomic Encyclopedia of Type Strains, Phase IV (KMG-IV): sequencing the most valuable type-strain genomes for metagenomic binning, comparative biology and taxonomic classification.</title>
        <authorList>
            <person name="Goeker M."/>
        </authorList>
    </citation>
    <scope>NUCLEOTIDE SEQUENCE [LARGE SCALE GENOMIC DNA]</scope>
    <source>
        <strain evidence="1 2">DSM 15049</strain>
    </source>
</reference>
<organism evidence="1 2">
    <name type="scientific">Paraclostridium ghonii</name>
    <dbReference type="NCBI Taxonomy" id="29358"/>
    <lineage>
        <taxon>Bacteria</taxon>
        <taxon>Bacillati</taxon>
        <taxon>Bacillota</taxon>
        <taxon>Clostridia</taxon>
        <taxon>Peptostreptococcales</taxon>
        <taxon>Peptostreptococcaceae</taxon>
        <taxon>Paraclostridium</taxon>
    </lineage>
</organism>
<dbReference type="EMBL" id="JAUSWG010000004">
    <property type="protein sequence ID" value="MDQ0556243.1"/>
    <property type="molecule type" value="Genomic_DNA"/>
</dbReference>
<name>A0ABU0MZA0_9FIRM</name>
<evidence type="ECO:0008006" key="3">
    <source>
        <dbReference type="Google" id="ProtNLM"/>
    </source>
</evidence>